<dbReference type="InterPro" id="IPR043596">
    <property type="entry name" value="CFAP53/TCHP"/>
</dbReference>
<dbReference type="EMBL" id="KZ155771">
    <property type="protein sequence ID" value="OUS49332.1"/>
    <property type="molecule type" value="Genomic_DNA"/>
</dbReference>
<reference evidence="10" key="1">
    <citation type="submission" date="2017-04" db="EMBL/GenBank/DDBJ databases">
        <title>Population genomics of picophytoplankton unveils novel chromosome hypervariability.</title>
        <authorList>
            <consortium name="DOE Joint Genome Institute"/>
            <person name="Blanc-Mathieu R."/>
            <person name="Krasovec M."/>
            <person name="Hebrard M."/>
            <person name="Yau S."/>
            <person name="Desgranges E."/>
            <person name="Martin J."/>
            <person name="Schackwitz W."/>
            <person name="Kuo A."/>
            <person name="Salin G."/>
            <person name="Donnadieu C."/>
            <person name="Desdevises Y."/>
            <person name="Sanchez-Ferandin S."/>
            <person name="Moreau H."/>
            <person name="Rivals E."/>
            <person name="Grigoriev I.V."/>
            <person name="Grimsley N."/>
            <person name="Eyre-Walker A."/>
            <person name="Piganeau G."/>
        </authorList>
    </citation>
    <scope>NUCLEOTIDE SEQUENCE [LARGE SCALE GENOMIC DNA]</scope>
    <source>
        <strain evidence="10">RCC 1115</strain>
    </source>
</reference>
<dbReference type="Proteomes" id="UP000195557">
    <property type="component" value="Unassembled WGS sequence"/>
</dbReference>
<evidence type="ECO:0000256" key="5">
    <source>
        <dbReference type="ARBA" id="ARBA00033747"/>
    </source>
</evidence>
<evidence type="ECO:0000256" key="4">
    <source>
        <dbReference type="ARBA" id="ARBA00023273"/>
    </source>
</evidence>
<evidence type="ECO:0000259" key="9">
    <source>
        <dbReference type="Pfam" id="PF13868"/>
    </source>
</evidence>
<dbReference type="PANTHER" id="PTHR31183:SF1">
    <property type="entry name" value="CILIA- AND FLAGELLA-ASSOCIATED PROTEIN 53"/>
    <property type="match status" value="1"/>
</dbReference>
<evidence type="ECO:0000256" key="6">
    <source>
        <dbReference type="ARBA" id="ARBA00033773"/>
    </source>
</evidence>
<dbReference type="AlphaFoldDB" id="A0A1Y5IQE4"/>
<gene>
    <name evidence="10" type="ORF">BE221DRAFT_188605</name>
</gene>
<evidence type="ECO:0000256" key="8">
    <source>
        <dbReference type="SAM" id="MobiDB-lite"/>
    </source>
</evidence>
<dbReference type="InterPro" id="IPR043597">
    <property type="entry name" value="TPH_dom"/>
</dbReference>
<comment type="subcellular location">
    <subcellularLocation>
        <location evidence="1">Cell projection</location>
        <location evidence="1">Cilium</location>
    </subcellularLocation>
</comment>
<evidence type="ECO:0000256" key="3">
    <source>
        <dbReference type="ARBA" id="ARBA00023069"/>
    </source>
</evidence>
<proteinExistence type="inferred from homology"/>
<dbReference type="GO" id="GO:0005929">
    <property type="term" value="C:cilium"/>
    <property type="evidence" value="ECO:0007669"/>
    <property type="project" value="UniProtKB-SubCell"/>
</dbReference>
<dbReference type="PANTHER" id="PTHR31183">
    <property type="entry name" value="TRICHOPLEIN KERATIN FILAMENT-BINDING PROTEIN FAMILY MEMBER"/>
    <property type="match status" value="1"/>
</dbReference>
<keyword evidence="2 7" id="KW-0175">Coiled coil</keyword>
<keyword evidence="4" id="KW-0966">Cell projection</keyword>
<evidence type="ECO:0000256" key="7">
    <source>
        <dbReference type="SAM" id="Coils"/>
    </source>
</evidence>
<feature type="region of interest" description="Disordered" evidence="8">
    <location>
        <begin position="1"/>
        <end position="22"/>
    </location>
</feature>
<protein>
    <recommendedName>
        <fullName evidence="6">Cilia- and flagella-associated protein 53</fullName>
    </recommendedName>
</protein>
<accession>A0A1Y5IQE4</accession>
<evidence type="ECO:0000256" key="1">
    <source>
        <dbReference type="ARBA" id="ARBA00004138"/>
    </source>
</evidence>
<feature type="coiled-coil region" evidence="7">
    <location>
        <begin position="35"/>
        <end position="91"/>
    </location>
</feature>
<comment type="similarity">
    <text evidence="5">Belongs to the CFAP53 family.</text>
</comment>
<organism evidence="10">
    <name type="scientific">Ostreococcus tauri</name>
    <name type="common">Marine green alga</name>
    <dbReference type="NCBI Taxonomy" id="70448"/>
    <lineage>
        <taxon>Eukaryota</taxon>
        <taxon>Viridiplantae</taxon>
        <taxon>Chlorophyta</taxon>
        <taxon>Mamiellophyceae</taxon>
        <taxon>Mamiellales</taxon>
        <taxon>Bathycoccaceae</taxon>
        <taxon>Ostreococcus</taxon>
    </lineage>
</organism>
<keyword evidence="3" id="KW-0969">Cilium</keyword>
<sequence length="440" mass="52971">MTRLGEDVRWRSRGAEAAERSVRSRERARAVLEWEEGLKRRRAALREKLAREDERHAAEMAGTRTSADARRMALETRARKLLDDRERARRRYVEEMEYKKWKESNEECRAQARAELSREVVLGRQMQIDERRRLAEEEGKRTKRINAAILRRRAENSALLDARDESLRASRDAHSLALREQMAERERDRHERFERQRADRARLNAQWETDATTYEQNQSHEALRRRDANAALLKENELRRLELLSELKRERERDAKIIESAIEKERLYEEEQAQLAQRRMDEEILFRSFLDELVAEQHAKNESDDLTIEEDRLRHEQKVRERENLENYQRQQLMQEVNAVRGQQIAEAEAKRRAEDAEEREWRKRNEEDMELARRQLDEKLRIAKEENVKHRKALEGQIRDKGRAEPSDYGSTEERNVEREERFARRFEEEVKTTKVYSF</sequence>
<feature type="domain" description="Trichohyalin-plectin-homology" evidence="9">
    <location>
        <begin position="102"/>
        <end position="424"/>
    </location>
</feature>
<evidence type="ECO:0000256" key="2">
    <source>
        <dbReference type="ARBA" id="ARBA00023054"/>
    </source>
</evidence>
<dbReference type="Pfam" id="PF13868">
    <property type="entry name" value="TPH"/>
    <property type="match status" value="1"/>
</dbReference>
<feature type="region of interest" description="Disordered" evidence="8">
    <location>
        <begin position="386"/>
        <end position="422"/>
    </location>
</feature>
<name>A0A1Y5IQE4_OSTTA</name>
<feature type="coiled-coil region" evidence="7">
    <location>
        <begin position="233"/>
        <end position="278"/>
    </location>
</feature>
<evidence type="ECO:0000313" key="10">
    <source>
        <dbReference type="EMBL" id="OUS49332.1"/>
    </source>
</evidence>